<reference evidence="2" key="1">
    <citation type="submission" date="2022-01" db="EMBL/GenBank/DDBJ databases">
        <authorList>
            <person name="King R."/>
        </authorList>
    </citation>
    <scope>NUCLEOTIDE SEQUENCE</scope>
</reference>
<protein>
    <submittedName>
        <fullName evidence="2">Uncharacterized protein</fullName>
    </submittedName>
</protein>
<dbReference type="GO" id="GO:0051087">
    <property type="term" value="F:protein-folding chaperone binding"/>
    <property type="evidence" value="ECO:0007669"/>
    <property type="project" value="InterPro"/>
</dbReference>
<dbReference type="EMBL" id="OU892285">
    <property type="protein sequence ID" value="CAG9773753.1"/>
    <property type="molecule type" value="Genomic_DNA"/>
</dbReference>
<evidence type="ECO:0000256" key="1">
    <source>
        <dbReference type="SAM" id="MobiDB-lite"/>
    </source>
</evidence>
<dbReference type="OrthoDB" id="6735696at2759"/>
<gene>
    <name evidence="2" type="ORF">CEUTPL_LOCUS14139</name>
</gene>
<proteinExistence type="predicted"/>
<keyword evidence="3" id="KW-1185">Reference proteome</keyword>
<evidence type="ECO:0000313" key="3">
    <source>
        <dbReference type="Proteomes" id="UP001152799"/>
    </source>
</evidence>
<dbReference type="AlphaFoldDB" id="A0A9N9MZV1"/>
<feature type="region of interest" description="Disordered" evidence="1">
    <location>
        <begin position="1"/>
        <end position="20"/>
    </location>
</feature>
<sequence length="350" mass="40501">MGSVGSKSPLERRNTVARRSQRRTLHNLKPKVEQLHKDIKKFKGATEDVNWVSLRNEIEFFKNDLTRRAKDLQPQVRNLYENVYKRVCEAEEALQTKLEENREKLTNKQQKGDNNEVAQSIISQNQSETFSEITSNNTADNETIVDVHAENENDNKKNMEIQLEHLEGSPKHTKEVRIISPEQKRKSILKVGVPVMPVAMMNELAAQTTRINRQYDRTDSPVPARTVQEVVERINEIVESLRQIELEINEFVGKKNGKQYLRFRDSLNKYLIELNGLSPVDDYALDQIKICRSYIGSCLSFLDERATSEARPESFTSDDEVFNNNNVVTPQMVKVEENFRMHRLLKNTAV</sequence>
<accession>A0A9N9MZV1</accession>
<dbReference type="Gene3D" id="1.20.58.120">
    <property type="entry name" value="BAG domain"/>
    <property type="match status" value="1"/>
</dbReference>
<evidence type="ECO:0000313" key="2">
    <source>
        <dbReference type="EMBL" id="CAG9773753.1"/>
    </source>
</evidence>
<organism evidence="2 3">
    <name type="scientific">Ceutorhynchus assimilis</name>
    <name type="common">cabbage seed weevil</name>
    <dbReference type="NCBI Taxonomy" id="467358"/>
    <lineage>
        <taxon>Eukaryota</taxon>
        <taxon>Metazoa</taxon>
        <taxon>Ecdysozoa</taxon>
        <taxon>Arthropoda</taxon>
        <taxon>Hexapoda</taxon>
        <taxon>Insecta</taxon>
        <taxon>Pterygota</taxon>
        <taxon>Neoptera</taxon>
        <taxon>Endopterygota</taxon>
        <taxon>Coleoptera</taxon>
        <taxon>Polyphaga</taxon>
        <taxon>Cucujiformia</taxon>
        <taxon>Curculionidae</taxon>
        <taxon>Ceutorhynchinae</taxon>
        <taxon>Ceutorhynchus</taxon>
    </lineage>
</organism>
<dbReference type="SUPFAM" id="SSF63491">
    <property type="entry name" value="BAG domain"/>
    <property type="match status" value="1"/>
</dbReference>
<dbReference type="Proteomes" id="UP001152799">
    <property type="component" value="Chromosome 9"/>
</dbReference>
<dbReference type="InterPro" id="IPR036533">
    <property type="entry name" value="BAG_dom_sf"/>
</dbReference>
<name>A0A9N9MZV1_9CUCU</name>